<dbReference type="Pfam" id="PF09981">
    <property type="entry name" value="DUF2218"/>
    <property type="match status" value="1"/>
</dbReference>
<protein>
    <recommendedName>
        <fullName evidence="3">DUF2218 domain-containing protein</fullName>
    </recommendedName>
</protein>
<dbReference type="Proteomes" id="UP000242415">
    <property type="component" value="Unassembled WGS sequence"/>
</dbReference>
<dbReference type="EMBL" id="FNPH01000004">
    <property type="protein sequence ID" value="SDY99536.1"/>
    <property type="molecule type" value="Genomic_DNA"/>
</dbReference>
<accession>A0A1H3PEL2</accession>
<dbReference type="AlphaFoldDB" id="A0A1H3PEL2"/>
<dbReference type="InterPro" id="IPR014543">
    <property type="entry name" value="UCP028291"/>
</dbReference>
<dbReference type="RefSeq" id="WP_091556660.1">
    <property type="nucleotide sequence ID" value="NZ_FNPH01000004.1"/>
</dbReference>
<keyword evidence="2" id="KW-1185">Reference proteome</keyword>
<dbReference type="OrthoDB" id="9802340at2"/>
<reference evidence="2" key="1">
    <citation type="submission" date="2016-10" db="EMBL/GenBank/DDBJ databases">
        <authorList>
            <person name="Varghese N."/>
            <person name="Submissions S."/>
        </authorList>
    </citation>
    <scope>NUCLEOTIDE SEQUENCE [LARGE SCALE GENOMIC DNA]</scope>
    <source>
        <strain evidence="2">DSM 45245</strain>
    </source>
</reference>
<name>A0A1H3PEL2_9ACTN</name>
<evidence type="ECO:0000313" key="2">
    <source>
        <dbReference type="Proteomes" id="UP000242415"/>
    </source>
</evidence>
<sequence length="106" mass="11346">MPTTTATVRTDRPERYIKQLVSHMGRKIPAELATDGTGTLRFPTGGRVTLTPTDGALILLADATDAAGLAAAEDVVARHLIRFAAHEQLTVTWRPVGVDADAEDPR</sequence>
<evidence type="ECO:0000313" key="1">
    <source>
        <dbReference type="EMBL" id="SDY99536.1"/>
    </source>
</evidence>
<gene>
    <name evidence="1" type="ORF">SAMN05444365_104483</name>
</gene>
<proteinExistence type="predicted"/>
<evidence type="ECO:0008006" key="3">
    <source>
        <dbReference type="Google" id="ProtNLM"/>
    </source>
</evidence>
<dbReference type="Gene3D" id="3.30.310.50">
    <property type="entry name" value="Alpha-D-phosphohexomutase, C-terminal domain"/>
    <property type="match status" value="1"/>
</dbReference>
<organism evidence="1 2">
    <name type="scientific">Micromonospora pattaloongensis</name>
    <dbReference type="NCBI Taxonomy" id="405436"/>
    <lineage>
        <taxon>Bacteria</taxon>
        <taxon>Bacillati</taxon>
        <taxon>Actinomycetota</taxon>
        <taxon>Actinomycetes</taxon>
        <taxon>Micromonosporales</taxon>
        <taxon>Micromonosporaceae</taxon>
        <taxon>Micromonospora</taxon>
    </lineage>
</organism>
<dbReference type="STRING" id="405436.SAMN05444365_104483"/>